<accession>A0A0T5NX73</accession>
<dbReference type="AlphaFoldDB" id="A0A0T5NX73"/>
<dbReference type="PATRIC" id="fig|1641875.4.peg.3638"/>
<organism evidence="1 2">
    <name type="scientific">Roseovarius atlanticus</name>
    <dbReference type="NCBI Taxonomy" id="1641875"/>
    <lineage>
        <taxon>Bacteria</taxon>
        <taxon>Pseudomonadati</taxon>
        <taxon>Pseudomonadota</taxon>
        <taxon>Alphaproteobacteria</taxon>
        <taxon>Rhodobacterales</taxon>
        <taxon>Roseobacteraceae</taxon>
        <taxon>Roseovarius</taxon>
    </lineage>
</organism>
<dbReference type="EMBL" id="LAXJ01000005">
    <property type="protein sequence ID" value="KRS13481.1"/>
    <property type="molecule type" value="Genomic_DNA"/>
</dbReference>
<evidence type="ECO:0000313" key="2">
    <source>
        <dbReference type="Proteomes" id="UP000051295"/>
    </source>
</evidence>
<dbReference type="InterPro" id="IPR011727">
    <property type="entry name" value="CHP02117"/>
</dbReference>
<dbReference type="NCBIfam" id="TIGR02117">
    <property type="entry name" value="chp_urease_rgn"/>
    <property type="match status" value="1"/>
</dbReference>
<evidence type="ECO:0000313" key="1">
    <source>
        <dbReference type="EMBL" id="KRS13481.1"/>
    </source>
</evidence>
<evidence type="ECO:0008006" key="3">
    <source>
        <dbReference type="Google" id="ProtNLM"/>
    </source>
</evidence>
<protein>
    <recommendedName>
        <fullName evidence="3">Urease-associated protein</fullName>
    </recommendedName>
</protein>
<comment type="caution">
    <text evidence="1">The sequence shown here is derived from an EMBL/GenBank/DDBJ whole genome shotgun (WGS) entry which is preliminary data.</text>
</comment>
<sequence length="214" mass="23463">MISLYLVSAVAGALIPGSLSPNPSAEGGPPIEIRLVAGPIHYDLLLPLTPRTRARFFHLEQAGLPLADPQAEWLVIGWGSRAFYTHEGSYSDMPAATLWRAVTGDEAVLRADVIGALPQGYESPALKVTPAEYSGLLMAILRQLKLDADYEAIALPAPGFTDTDMFFEATGSFHIFRTCNTWVSRILRRAGIRFGAWTPTPYAVTLSHRWFHPE</sequence>
<name>A0A0T5NX73_9RHOB</name>
<keyword evidence="2" id="KW-1185">Reference proteome</keyword>
<reference evidence="1 2" key="1">
    <citation type="submission" date="2015-04" db="EMBL/GenBank/DDBJ databases">
        <title>The draft genome sequence of Roseovarius sp.R12b.</title>
        <authorList>
            <person name="Li G."/>
            <person name="Lai Q."/>
            <person name="Shao Z."/>
            <person name="Yan P."/>
        </authorList>
    </citation>
    <scope>NUCLEOTIDE SEQUENCE [LARGE SCALE GENOMIC DNA]</scope>
    <source>
        <strain evidence="1 2">R12B</strain>
    </source>
</reference>
<dbReference type="Proteomes" id="UP000051295">
    <property type="component" value="Unassembled WGS sequence"/>
</dbReference>
<dbReference type="STRING" id="1641875.XM53_06360"/>
<gene>
    <name evidence="1" type="ORF">XM53_06360</name>
</gene>
<dbReference type="Pfam" id="PF09601">
    <property type="entry name" value="DUF2459"/>
    <property type="match status" value="1"/>
</dbReference>
<proteinExistence type="predicted"/>